<dbReference type="InterPro" id="IPR027417">
    <property type="entry name" value="P-loop_NTPase"/>
</dbReference>
<dbReference type="AlphaFoldDB" id="A0A382DP68"/>
<feature type="domain" description="Phosphoribulokinase/uridine kinase" evidence="8">
    <location>
        <begin position="7"/>
        <end position="215"/>
    </location>
</feature>
<gene>
    <name evidence="9" type="ORF">METZ01_LOCUS193032</name>
</gene>
<evidence type="ECO:0000259" key="8">
    <source>
        <dbReference type="Pfam" id="PF00485"/>
    </source>
</evidence>
<dbReference type="PRINTS" id="PR00478">
    <property type="entry name" value="PHRIBLKINASE"/>
</dbReference>
<dbReference type="NCBIfam" id="NF011997">
    <property type="entry name" value="PRK15453.1"/>
    <property type="match status" value="1"/>
</dbReference>
<proteinExistence type="inferred from homology"/>
<dbReference type="Pfam" id="PF00485">
    <property type="entry name" value="PRK"/>
    <property type="match status" value="1"/>
</dbReference>
<keyword evidence="5" id="KW-0418">Kinase</keyword>
<evidence type="ECO:0000256" key="6">
    <source>
        <dbReference type="ARBA" id="ARBA00022840"/>
    </source>
</evidence>
<evidence type="ECO:0000256" key="1">
    <source>
        <dbReference type="ARBA" id="ARBA00009719"/>
    </source>
</evidence>
<evidence type="ECO:0000256" key="4">
    <source>
        <dbReference type="ARBA" id="ARBA00022741"/>
    </source>
</evidence>
<keyword evidence="3" id="KW-0808">Transferase</keyword>
<organism evidence="9">
    <name type="scientific">marine metagenome</name>
    <dbReference type="NCBI Taxonomy" id="408172"/>
    <lineage>
        <taxon>unclassified sequences</taxon>
        <taxon>metagenomes</taxon>
        <taxon>ecological metagenomes</taxon>
    </lineage>
</organism>
<dbReference type="EC" id="2.7.1.19" evidence="2"/>
<feature type="non-terminal residue" evidence="9">
    <location>
        <position position="242"/>
    </location>
</feature>
<dbReference type="GO" id="GO:0008974">
    <property type="term" value="F:phosphoribulokinase activity"/>
    <property type="evidence" value="ECO:0007669"/>
    <property type="project" value="UniProtKB-EC"/>
</dbReference>
<sequence>MSKKHPVIAITGSSGAGTSTVKNAFNHIFRNVGAEPVIIEGDSFHRYDRDEMKRVMEKKERIGNKYFSHFGPEANLFNELEKTFKDYGEKGRCRRRYYLHSDEEANPFGQKAGEFTPWENVGKGSDLLFYEGLHGGVVDGDIDVAKYVDLLIGVVPVVNLEWIQKIHRDKEHRGYSAEATVDTIHRRMWEYINYITPQFSRTHINFQRVPTVDTSNPFIARDIPTLDESFVVVRFRDHDYCD</sequence>
<dbReference type="GO" id="GO:0005975">
    <property type="term" value="P:carbohydrate metabolic process"/>
    <property type="evidence" value="ECO:0007669"/>
    <property type="project" value="InterPro"/>
</dbReference>
<evidence type="ECO:0000256" key="5">
    <source>
        <dbReference type="ARBA" id="ARBA00022777"/>
    </source>
</evidence>
<dbReference type="GO" id="GO:0005524">
    <property type="term" value="F:ATP binding"/>
    <property type="evidence" value="ECO:0007669"/>
    <property type="project" value="UniProtKB-KW"/>
</dbReference>
<accession>A0A382DP68</accession>
<comment type="catalytic activity">
    <reaction evidence="7">
        <text>D-ribulose 5-phosphate + ATP = D-ribulose 1,5-bisphosphate + ADP + H(+)</text>
        <dbReference type="Rhea" id="RHEA:19365"/>
        <dbReference type="ChEBI" id="CHEBI:15378"/>
        <dbReference type="ChEBI" id="CHEBI:30616"/>
        <dbReference type="ChEBI" id="CHEBI:57870"/>
        <dbReference type="ChEBI" id="CHEBI:58121"/>
        <dbReference type="ChEBI" id="CHEBI:456216"/>
        <dbReference type="EC" id="2.7.1.19"/>
    </reaction>
</comment>
<dbReference type="EMBL" id="UINC01040384">
    <property type="protein sequence ID" value="SVB40178.1"/>
    <property type="molecule type" value="Genomic_DNA"/>
</dbReference>
<evidence type="ECO:0000256" key="3">
    <source>
        <dbReference type="ARBA" id="ARBA00022679"/>
    </source>
</evidence>
<dbReference type="InterPro" id="IPR006083">
    <property type="entry name" value="PRK/URK"/>
</dbReference>
<evidence type="ECO:0000313" key="9">
    <source>
        <dbReference type="EMBL" id="SVB40178.1"/>
    </source>
</evidence>
<protein>
    <recommendedName>
        <fullName evidence="2">phosphoribulokinase</fullName>
        <ecNumber evidence="2">2.7.1.19</ecNumber>
    </recommendedName>
</protein>
<evidence type="ECO:0000256" key="2">
    <source>
        <dbReference type="ARBA" id="ARBA00012042"/>
    </source>
</evidence>
<dbReference type="Gene3D" id="3.40.50.300">
    <property type="entry name" value="P-loop containing nucleotide triphosphate hydrolases"/>
    <property type="match status" value="1"/>
</dbReference>
<dbReference type="SUPFAM" id="SSF52540">
    <property type="entry name" value="P-loop containing nucleoside triphosphate hydrolases"/>
    <property type="match status" value="1"/>
</dbReference>
<evidence type="ECO:0000256" key="7">
    <source>
        <dbReference type="ARBA" id="ARBA00047663"/>
    </source>
</evidence>
<comment type="similarity">
    <text evidence="1">Belongs to the phosphoribulokinase family.</text>
</comment>
<name>A0A382DP68_9ZZZZ</name>
<dbReference type="InterPro" id="IPR006082">
    <property type="entry name" value="PRK"/>
</dbReference>
<dbReference type="PROSITE" id="PS00567">
    <property type="entry name" value="PHOSPHORIBULOKINASE"/>
    <property type="match status" value="1"/>
</dbReference>
<reference evidence="9" key="1">
    <citation type="submission" date="2018-05" db="EMBL/GenBank/DDBJ databases">
        <authorList>
            <person name="Lanie J.A."/>
            <person name="Ng W.-L."/>
            <person name="Kazmierczak K.M."/>
            <person name="Andrzejewski T.M."/>
            <person name="Davidsen T.M."/>
            <person name="Wayne K.J."/>
            <person name="Tettelin H."/>
            <person name="Glass J.I."/>
            <person name="Rusch D."/>
            <person name="Podicherti R."/>
            <person name="Tsui H.-C.T."/>
            <person name="Winkler M.E."/>
        </authorList>
    </citation>
    <scope>NUCLEOTIDE SEQUENCE</scope>
</reference>
<keyword evidence="4" id="KW-0547">Nucleotide-binding</keyword>
<keyword evidence="6" id="KW-0067">ATP-binding</keyword>